<dbReference type="Proteomes" id="UP000007797">
    <property type="component" value="Unassembled WGS sequence"/>
</dbReference>
<evidence type="ECO:0000256" key="1">
    <source>
        <dbReference type="ARBA" id="ARBA00022723"/>
    </source>
</evidence>
<dbReference type="STRING" id="1054147.F4PZM0"/>
<dbReference type="PANTHER" id="PTHR34524">
    <property type="entry name" value="CALCYPHOSIN"/>
    <property type="match status" value="1"/>
</dbReference>
<dbReference type="Pfam" id="PF13499">
    <property type="entry name" value="EF-hand_7"/>
    <property type="match status" value="1"/>
</dbReference>
<evidence type="ECO:0000256" key="2">
    <source>
        <dbReference type="ARBA" id="ARBA00022737"/>
    </source>
</evidence>
<dbReference type="Pfam" id="PF13202">
    <property type="entry name" value="EF-hand_5"/>
    <property type="match status" value="2"/>
</dbReference>
<accession>F4PZM0</accession>
<dbReference type="InterPro" id="IPR018247">
    <property type="entry name" value="EF_Hand_1_Ca_BS"/>
</dbReference>
<dbReference type="PANTHER" id="PTHR34524:SF6">
    <property type="entry name" value="CALCYPHOSINE LIKE"/>
    <property type="match status" value="1"/>
</dbReference>
<dbReference type="SUPFAM" id="SSF47473">
    <property type="entry name" value="EF-hand"/>
    <property type="match status" value="1"/>
</dbReference>
<dbReference type="RefSeq" id="XP_004357246.1">
    <property type="nucleotide sequence ID" value="XM_004357190.1"/>
</dbReference>
<dbReference type="SMART" id="SM00054">
    <property type="entry name" value="EFh"/>
    <property type="match status" value="4"/>
</dbReference>
<dbReference type="OMA" id="ECNTRFL"/>
<feature type="domain" description="EF-hand" evidence="4">
    <location>
        <begin position="119"/>
        <end position="148"/>
    </location>
</feature>
<dbReference type="InterPro" id="IPR011992">
    <property type="entry name" value="EF-hand-dom_pair"/>
</dbReference>
<protein>
    <submittedName>
        <fullName evidence="5">Calcium-binding protein</fullName>
    </submittedName>
</protein>
<dbReference type="InterPro" id="IPR051581">
    <property type="entry name" value="Ca-bind"/>
</dbReference>
<dbReference type="OrthoDB" id="20736at2759"/>
<evidence type="ECO:0000313" key="5">
    <source>
        <dbReference type="EMBL" id="EGG18784.1"/>
    </source>
</evidence>
<dbReference type="GO" id="GO:0005509">
    <property type="term" value="F:calcium ion binding"/>
    <property type="evidence" value="ECO:0007669"/>
    <property type="project" value="InterPro"/>
</dbReference>
<keyword evidence="1" id="KW-0479">Metal-binding</keyword>
<feature type="domain" description="EF-hand" evidence="4">
    <location>
        <begin position="77"/>
        <end position="112"/>
    </location>
</feature>
<dbReference type="CDD" id="cd00051">
    <property type="entry name" value="EFh"/>
    <property type="match status" value="2"/>
</dbReference>
<keyword evidence="6" id="KW-1185">Reference proteome</keyword>
<proteinExistence type="predicted"/>
<evidence type="ECO:0000259" key="4">
    <source>
        <dbReference type="PROSITE" id="PS50222"/>
    </source>
</evidence>
<organism evidence="5 6">
    <name type="scientific">Cavenderia fasciculata</name>
    <name type="common">Slime mold</name>
    <name type="synonym">Dictyostelium fasciculatum</name>
    <dbReference type="NCBI Taxonomy" id="261658"/>
    <lineage>
        <taxon>Eukaryota</taxon>
        <taxon>Amoebozoa</taxon>
        <taxon>Evosea</taxon>
        <taxon>Eumycetozoa</taxon>
        <taxon>Dictyostelia</taxon>
        <taxon>Acytosteliales</taxon>
        <taxon>Cavenderiaceae</taxon>
        <taxon>Cavenderia</taxon>
    </lineage>
</organism>
<dbReference type="EMBL" id="GL883017">
    <property type="protein sequence ID" value="EGG18784.1"/>
    <property type="molecule type" value="Genomic_DNA"/>
</dbReference>
<evidence type="ECO:0000313" key="6">
    <source>
        <dbReference type="Proteomes" id="UP000007797"/>
    </source>
</evidence>
<dbReference type="AlphaFoldDB" id="F4PZM0"/>
<dbReference type="Gene3D" id="1.10.238.10">
    <property type="entry name" value="EF-hand"/>
    <property type="match status" value="2"/>
</dbReference>
<gene>
    <name evidence="5" type="primary">cbpG</name>
    <name evidence="5" type="ORF">DFA_02523</name>
</gene>
<keyword evidence="3" id="KW-0106">Calcium</keyword>
<dbReference type="GeneID" id="14870833"/>
<keyword evidence="2" id="KW-0677">Repeat</keyword>
<dbReference type="PROSITE" id="PS00018">
    <property type="entry name" value="EF_HAND_1"/>
    <property type="match status" value="4"/>
</dbReference>
<evidence type="ECO:0000256" key="3">
    <source>
        <dbReference type="ARBA" id="ARBA00022837"/>
    </source>
</evidence>
<dbReference type="PROSITE" id="PS50222">
    <property type="entry name" value="EF_HAND_2"/>
    <property type="match status" value="3"/>
</dbReference>
<reference evidence="6" key="1">
    <citation type="journal article" date="2011" name="Genome Res.">
        <title>Phylogeny-wide analysis of social amoeba genomes highlights ancient origins for complex intercellular communication.</title>
        <authorList>
            <person name="Heidel A.J."/>
            <person name="Lawal H.M."/>
            <person name="Felder M."/>
            <person name="Schilde C."/>
            <person name="Helps N.R."/>
            <person name="Tunggal B."/>
            <person name="Rivero F."/>
            <person name="John U."/>
            <person name="Schleicher M."/>
            <person name="Eichinger L."/>
            <person name="Platzer M."/>
            <person name="Noegel A.A."/>
            <person name="Schaap P."/>
            <person name="Gloeckner G."/>
        </authorList>
    </citation>
    <scope>NUCLEOTIDE SEQUENCE [LARGE SCALE GENOMIC DNA]</scope>
    <source>
        <strain evidence="6">SH3</strain>
    </source>
</reference>
<dbReference type="KEGG" id="dfa:DFA_02523"/>
<dbReference type="InterPro" id="IPR002048">
    <property type="entry name" value="EF_hand_dom"/>
</dbReference>
<name>F4PZM0_CACFS</name>
<sequence length="151" mass="17596">MSQSKDIQFLLDRYDQNKDGKITYAEVFNCLKEGGSDKPFMAANQIFFELDKNHNGTVDIKELSKHTNYGNTQYLDQTQKEIDEFLSKYDKDGDQMISYQEVLEHFQREKVKNPSYLTEKLFFAVDKNKSGVINLKELRQFKAKSMGLGNK</sequence>
<feature type="domain" description="EF-hand" evidence="4">
    <location>
        <begin position="2"/>
        <end position="37"/>
    </location>
</feature>